<dbReference type="Pfam" id="PF25980">
    <property type="entry name" value="NERD_plant"/>
    <property type="match status" value="1"/>
</dbReference>
<dbReference type="SMART" id="SM00719">
    <property type="entry name" value="Plus3"/>
    <property type="match status" value="1"/>
</dbReference>
<feature type="compositionally biased region" description="Acidic residues" evidence="1">
    <location>
        <begin position="469"/>
        <end position="483"/>
    </location>
</feature>
<reference evidence="6 7" key="2">
    <citation type="submission" date="2025-04" db="UniProtKB">
        <authorList>
            <consortium name="RefSeq"/>
        </authorList>
    </citation>
    <scope>IDENTIFICATION</scope>
    <source>
        <tissue evidence="6 7">Leaf</tissue>
    </source>
</reference>
<dbReference type="PANTHER" id="PTHR46851:SF11">
    <property type="entry name" value="GYF DOMAIN-CONTAINING PROTEIN"/>
    <property type="match status" value="1"/>
</dbReference>
<feature type="compositionally biased region" description="Basic and acidic residues" evidence="1">
    <location>
        <begin position="343"/>
        <end position="354"/>
    </location>
</feature>
<dbReference type="AlphaFoldDB" id="A0A6J0MFB1"/>
<dbReference type="InterPro" id="IPR004343">
    <property type="entry name" value="Plus-3_dom"/>
</dbReference>
<dbReference type="Pfam" id="PF02201">
    <property type="entry name" value="SWIB"/>
    <property type="match status" value="1"/>
</dbReference>
<dbReference type="RefSeq" id="XP_056858777.1">
    <property type="nucleotide sequence ID" value="XM_057002797.1"/>
</dbReference>
<feature type="domain" description="DM2" evidence="4">
    <location>
        <begin position="26"/>
        <end position="109"/>
    </location>
</feature>
<dbReference type="PANTHER" id="PTHR46851">
    <property type="entry name" value="OS01G0884500 PROTEIN"/>
    <property type="match status" value="1"/>
</dbReference>
<dbReference type="KEGG" id="rsz:130507939"/>
<dbReference type="InterPro" id="IPR058668">
    <property type="entry name" value="NERD_dom"/>
</dbReference>
<proteinExistence type="predicted"/>
<evidence type="ECO:0000259" key="4">
    <source>
        <dbReference type="PROSITE" id="PS51925"/>
    </source>
</evidence>
<dbReference type="Proteomes" id="UP000504610">
    <property type="component" value="Chromosome 2"/>
</dbReference>
<keyword evidence="5" id="KW-1185">Reference proteome</keyword>
<dbReference type="SUPFAM" id="SSF47592">
    <property type="entry name" value="SWIB/MDM2 domain"/>
    <property type="match status" value="1"/>
</dbReference>
<feature type="compositionally biased region" description="Polar residues" evidence="1">
    <location>
        <begin position="355"/>
        <end position="364"/>
    </location>
</feature>
<reference evidence="5" key="1">
    <citation type="journal article" date="2019" name="Database">
        <title>The radish genome database (RadishGD): an integrated information resource for radish genomics.</title>
        <authorList>
            <person name="Yu H.J."/>
            <person name="Baek S."/>
            <person name="Lee Y.J."/>
            <person name="Cho A."/>
            <person name="Mun J.H."/>
        </authorList>
    </citation>
    <scope>NUCLEOTIDE SEQUENCE [LARGE SCALE GENOMIC DNA]</scope>
    <source>
        <strain evidence="5">cv. WK10039</strain>
    </source>
</reference>
<dbReference type="Gene3D" id="3.30.1490.40">
    <property type="match status" value="1"/>
</dbReference>
<evidence type="ECO:0000313" key="7">
    <source>
        <dbReference type="RefSeq" id="XP_056855877.1"/>
    </source>
</evidence>
<protein>
    <submittedName>
        <fullName evidence="6 7 8">Uncharacterized protein At5g08430</fullName>
    </submittedName>
</protein>
<evidence type="ECO:0000256" key="1">
    <source>
        <dbReference type="SAM" id="MobiDB-lite"/>
    </source>
</evidence>
<dbReference type="KEGG" id="rsz:130505299"/>
<dbReference type="Gene3D" id="3.90.70.200">
    <property type="entry name" value="Plus-3 domain"/>
    <property type="match status" value="1"/>
</dbReference>
<dbReference type="GeneID" id="108842699"/>
<dbReference type="CDD" id="cd10567">
    <property type="entry name" value="SWIB-MDM2_like"/>
    <property type="match status" value="1"/>
</dbReference>
<dbReference type="Pfam" id="PF02213">
    <property type="entry name" value="GYF"/>
    <property type="match status" value="1"/>
</dbReference>
<evidence type="ECO:0000259" key="2">
    <source>
        <dbReference type="PROSITE" id="PS50829"/>
    </source>
</evidence>
<evidence type="ECO:0000259" key="3">
    <source>
        <dbReference type="PROSITE" id="PS51360"/>
    </source>
</evidence>
<dbReference type="InterPro" id="IPR045894">
    <property type="entry name" value="At5g08430-like"/>
</dbReference>
<feature type="region of interest" description="Disordered" evidence="1">
    <location>
        <begin position="433"/>
        <end position="485"/>
    </location>
</feature>
<feature type="domain" description="GYF" evidence="2">
    <location>
        <begin position="500"/>
        <end position="554"/>
    </location>
</feature>
<dbReference type="GO" id="GO:0003677">
    <property type="term" value="F:DNA binding"/>
    <property type="evidence" value="ECO:0007669"/>
    <property type="project" value="InterPro"/>
</dbReference>
<dbReference type="OrthoDB" id="6415790at2759"/>
<gene>
    <name evidence="6" type="primary">LOC108842699</name>
    <name evidence="7" type="synonym">LOC130505299</name>
    <name evidence="8" type="synonym">LOC130507939</name>
</gene>
<name>A0A6J0MFB1_RAPSA</name>
<evidence type="ECO:0000313" key="6">
    <source>
        <dbReference type="RefSeq" id="XP_018471190.2"/>
    </source>
</evidence>
<dbReference type="InterPro" id="IPR003121">
    <property type="entry name" value="SWIB_MDM2_domain"/>
</dbReference>
<feature type="domain" description="Plus3" evidence="3">
    <location>
        <begin position="152"/>
        <end position="277"/>
    </location>
</feature>
<dbReference type="PROSITE" id="PS51360">
    <property type="entry name" value="PLUS3"/>
    <property type="match status" value="1"/>
</dbReference>
<evidence type="ECO:0000313" key="8">
    <source>
        <dbReference type="RefSeq" id="XP_056858777.1"/>
    </source>
</evidence>
<feature type="region of interest" description="Disordered" evidence="1">
    <location>
        <begin position="339"/>
        <end position="365"/>
    </location>
</feature>
<organism evidence="5 6">
    <name type="scientific">Raphanus sativus</name>
    <name type="common">Radish</name>
    <name type="synonym">Raphanus raphanistrum var. sativus</name>
    <dbReference type="NCBI Taxonomy" id="3726"/>
    <lineage>
        <taxon>Eukaryota</taxon>
        <taxon>Viridiplantae</taxon>
        <taxon>Streptophyta</taxon>
        <taxon>Embryophyta</taxon>
        <taxon>Tracheophyta</taxon>
        <taxon>Spermatophyta</taxon>
        <taxon>Magnoliopsida</taxon>
        <taxon>eudicotyledons</taxon>
        <taxon>Gunneridae</taxon>
        <taxon>Pentapetalae</taxon>
        <taxon>rosids</taxon>
        <taxon>malvids</taxon>
        <taxon>Brassicales</taxon>
        <taxon>Brassicaceae</taxon>
        <taxon>Brassiceae</taxon>
        <taxon>Raphanus</taxon>
    </lineage>
</organism>
<dbReference type="Gene3D" id="1.10.245.10">
    <property type="entry name" value="SWIB/MDM2 domain"/>
    <property type="match status" value="1"/>
</dbReference>
<dbReference type="PROSITE" id="PS50829">
    <property type="entry name" value="GYF"/>
    <property type="match status" value="1"/>
</dbReference>
<dbReference type="InterPro" id="IPR036885">
    <property type="entry name" value="SWIB_MDM2_dom_sf"/>
</dbReference>
<dbReference type="Pfam" id="PF03126">
    <property type="entry name" value="Plus-3"/>
    <property type="match status" value="1"/>
</dbReference>
<dbReference type="SUPFAM" id="SSF159042">
    <property type="entry name" value="Plus3-like"/>
    <property type="match status" value="1"/>
</dbReference>
<dbReference type="InterPro" id="IPR003169">
    <property type="entry name" value="GYF"/>
</dbReference>
<dbReference type="PROSITE" id="PS51925">
    <property type="entry name" value="SWIB_MDM2"/>
    <property type="match status" value="1"/>
</dbReference>
<dbReference type="SUPFAM" id="SSF55277">
    <property type="entry name" value="GYF domain"/>
    <property type="match status" value="1"/>
</dbReference>
<dbReference type="RefSeq" id="XP_018471190.2">
    <property type="nucleotide sequence ID" value="XM_018615688.2"/>
</dbReference>
<sequence>MGDITWVEEGNSNLTSSRKRKARPKRFEFVGWGSRQLIEFLQSIGKDTTTKISRFEVSETISRYIAENGLVDSSSKKRATCDDRLMSLFGVKSILRIKVYDLLEKHYEENRDDADFDYLYEDEAAQIVSRSEKVVRIRKVVREKPRGGAFAAIVSENVKLVYLRKSLVQELVKSRDGFEGKMLGSFVRIKSDPNDYLQNNPYQLVQVTGVKKEPGTDDFLLQVTNYVKDVSISALSDDDFSKEECEDLHQRIKNGSPKQPTIVEMEEKARSLHEDQTKHWLGRELALLQKRIARATEKGWRRELSEYLEKRELLQTPEEQSRLFREVPEVLGEELLPNLEASPEAHESDNEQRLSESPISSIQETPEVRNLFGREDQQCNGFLMSKSSTLPGITPYAMDLNGRLPTWTASSAGDEYLHRGVEQPANGITWEEETPTKEPEVSQLQSSTPAVSNHNNGSQAQPNPSEIIELSDGDEDENGDGETLDPTVEHVEVLSYDREKANWLYKDPQGDIQGPFSLKELKAWNDAEYFYKGFKVWMAGQSLDSAVILTDVLRQV</sequence>
<accession>A0A6J0MFB1</accession>
<dbReference type="InterPro" id="IPR036128">
    <property type="entry name" value="Plus3-like_sf"/>
</dbReference>
<evidence type="ECO:0000313" key="5">
    <source>
        <dbReference type="Proteomes" id="UP000504610"/>
    </source>
</evidence>
<feature type="compositionally biased region" description="Polar residues" evidence="1">
    <location>
        <begin position="442"/>
        <end position="464"/>
    </location>
</feature>
<dbReference type="KEGG" id="rsz:108842699"/>
<dbReference type="InterPro" id="IPR035445">
    <property type="entry name" value="GYF-like_dom_sf"/>
</dbReference>
<dbReference type="RefSeq" id="XP_056855877.1">
    <property type="nucleotide sequence ID" value="XM_056999897.1"/>
</dbReference>
<dbReference type="SMART" id="SM00444">
    <property type="entry name" value="GYF"/>
    <property type="match status" value="1"/>
</dbReference>